<evidence type="ECO:0008006" key="2">
    <source>
        <dbReference type="Google" id="ProtNLM"/>
    </source>
</evidence>
<dbReference type="GO" id="GO:0004803">
    <property type="term" value="F:transposase activity"/>
    <property type="evidence" value="ECO:0007669"/>
    <property type="project" value="InterPro"/>
</dbReference>
<protein>
    <recommendedName>
        <fullName evidence="2">Mobile element protein</fullName>
    </recommendedName>
</protein>
<reference evidence="1" key="1">
    <citation type="submission" date="2018-06" db="EMBL/GenBank/DDBJ databases">
        <authorList>
            <person name="Zhirakovskaya E."/>
        </authorList>
    </citation>
    <scope>NUCLEOTIDE SEQUENCE</scope>
</reference>
<dbReference type="EMBL" id="UOFO01000143">
    <property type="protein sequence ID" value="VAW88371.1"/>
    <property type="molecule type" value="Genomic_DNA"/>
</dbReference>
<dbReference type="GO" id="GO:0006313">
    <property type="term" value="P:DNA transposition"/>
    <property type="evidence" value="ECO:0007669"/>
    <property type="project" value="InterPro"/>
</dbReference>
<proteinExistence type="predicted"/>
<accession>A0A3B0Z9Z3</accession>
<name>A0A3B0Z9Z3_9ZZZZ</name>
<organism evidence="1">
    <name type="scientific">hydrothermal vent metagenome</name>
    <dbReference type="NCBI Taxonomy" id="652676"/>
    <lineage>
        <taxon>unclassified sequences</taxon>
        <taxon>metagenomes</taxon>
        <taxon>ecological metagenomes</taxon>
    </lineage>
</organism>
<evidence type="ECO:0000313" key="1">
    <source>
        <dbReference type="EMBL" id="VAW88371.1"/>
    </source>
</evidence>
<dbReference type="GO" id="GO:0003677">
    <property type="term" value="F:DNA binding"/>
    <property type="evidence" value="ECO:0007669"/>
    <property type="project" value="InterPro"/>
</dbReference>
<dbReference type="AlphaFoldDB" id="A0A3B0Z9Z3"/>
<sequence length="38" mass="4574">MERKNLNLRTWIKRLTRKTSCFSKSEKMHDIVIGLLIN</sequence>
<dbReference type="InterPro" id="IPR005063">
    <property type="entry name" value="Transposase_27"/>
</dbReference>
<gene>
    <name evidence="1" type="ORF">MNBD_GAMMA16-701</name>
</gene>
<dbReference type="Pfam" id="PF03400">
    <property type="entry name" value="DDE_Tnp_IS1"/>
    <property type="match status" value="1"/>
</dbReference>